<dbReference type="GO" id="GO:0045504">
    <property type="term" value="F:dynein heavy chain binding"/>
    <property type="evidence" value="ECO:0007669"/>
    <property type="project" value="TreeGrafter"/>
</dbReference>
<organism evidence="5 6">
    <name type="scientific">Ridgeia piscesae</name>
    <name type="common">Tubeworm</name>
    <dbReference type="NCBI Taxonomy" id="27915"/>
    <lineage>
        <taxon>Eukaryota</taxon>
        <taxon>Metazoa</taxon>
        <taxon>Spiralia</taxon>
        <taxon>Lophotrochozoa</taxon>
        <taxon>Annelida</taxon>
        <taxon>Polychaeta</taxon>
        <taxon>Sedentaria</taxon>
        <taxon>Canalipalpata</taxon>
        <taxon>Sabellida</taxon>
        <taxon>Siboglinidae</taxon>
        <taxon>Ridgeia</taxon>
    </lineage>
</organism>
<dbReference type="GO" id="GO:0036156">
    <property type="term" value="C:inner dynein arm"/>
    <property type="evidence" value="ECO:0007669"/>
    <property type="project" value="TreeGrafter"/>
</dbReference>
<dbReference type="SUPFAM" id="SSF50978">
    <property type="entry name" value="WD40 repeat-like"/>
    <property type="match status" value="1"/>
</dbReference>
<dbReference type="GO" id="GO:0060294">
    <property type="term" value="P:cilium movement involved in cell motility"/>
    <property type="evidence" value="ECO:0007669"/>
    <property type="project" value="TreeGrafter"/>
</dbReference>
<gene>
    <name evidence="5" type="ORF">NP493_483g01017</name>
</gene>
<dbReference type="InterPro" id="IPR015943">
    <property type="entry name" value="WD40/YVTN_repeat-like_dom_sf"/>
</dbReference>
<evidence type="ECO:0000256" key="1">
    <source>
        <dbReference type="ARBA" id="ARBA00004496"/>
    </source>
</evidence>
<dbReference type="InterPro" id="IPR036322">
    <property type="entry name" value="WD40_repeat_dom_sf"/>
</dbReference>
<evidence type="ECO:0000256" key="4">
    <source>
        <dbReference type="ARBA" id="ARBA00022737"/>
    </source>
</evidence>
<dbReference type="Gene3D" id="2.130.10.10">
    <property type="entry name" value="YVTN repeat-like/Quinoprotein amine dehydrogenase"/>
    <property type="match status" value="2"/>
</dbReference>
<keyword evidence="6" id="KW-1185">Reference proteome</keyword>
<evidence type="ECO:0000256" key="3">
    <source>
        <dbReference type="ARBA" id="ARBA00022574"/>
    </source>
</evidence>
<dbReference type="AlphaFoldDB" id="A0AAD9KYA5"/>
<sequence>MGCVPYEDVTEESPFKLLKKEDILADMYNRAAISDFSPMKEVFNAYPGEEMLICYDAEYKFGQNFYIATTEEAKEKLLRGPVVAGEEGEEHVAAEEEEEVIHKYEPPVSKPWVSLGSEEAVQYESLRNNRPLVQMVLTRQRKEFGAPINLKDRKIDKTKEPYKECASYEDPAFVLNRVEMDTSVQAVPALTTSSTQTDWRFPRNANTQYYPREFTEEEQQNLLATPELRHFMSYVTPRFELALQQNEITDVFFDDWMNLGEDDGTFGTKADNHLKEYQSFTDLQFSKSKTVTHIDWHPTINGIVAVAVAEKYLLDERIDHAAHIIMTPSLVLIWSFADPIHPQLLLEAPDDIQVFSFCPMNNDIIAGGCINGQVVLWDIATHAERLRAPRGGGNQKSQMALAGFETENTHETPVVRYCAVSSIDHSHKAPVADLQWLPDHMEVNRLGVPQENRNGENVQLMTCATDNCVLFWDLRPSKTQVGTTHKEKEDKPQPLGVPATFKHLDLTWKPLLRVFLSKTEAGGNHAPCRFAIQEKHGDRGALSKLSEEKIDKSAPSAMGGGFGISSGPTKPSSAAKRPLAGVTTNFYVGTEDGEIVYADWMPQKDQESGKMQTPKPSWYHTFHDGPIVTLQRSPFFKDIILCVGGWTFSIWKEGLTCGPILMSAASMKRMTCGRWSPSRPAVFYIGKQDGSVDVWDLLDRTHEPSMNQNVTQASITAIFPFAVTAKQHLLGIGDDHGTLHILEIPWSLRKPTHNELNGVSNYFEREVKRREFVLHRWEIREKEKMELEAEANRKAGIAPQISMTEEERDYRNKSEYNTFLGEEAVFLRSLGLLKDEVDEMDDV</sequence>
<keyword evidence="2" id="KW-0963">Cytoplasm</keyword>
<evidence type="ECO:0000256" key="2">
    <source>
        <dbReference type="ARBA" id="ARBA00022490"/>
    </source>
</evidence>
<evidence type="ECO:0000313" key="6">
    <source>
        <dbReference type="Proteomes" id="UP001209878"/>
    </source>
</evidence>
<protein>
    <recommendedName>
        <fullName evidence="7">WD repeat-containing protein 63</fullName>
    </recommendedName>
</protein>
<dbReference type="SMART" id="SM00320">
    <property type="entry name" value="WD40"/>
    <property type="match status" value="4"/>
</dbReference>
<evidence type="ECO:0008006" key="7">
    <source>
        <dbReference type="Google" id="ProtNLM"/>
    </source>
</evidence>
<dbReference type="PANTHER" id="PTHR12442">
    <property type="entry name" value="DYNEIN INTERMEDIATE CHAIN"/>
    <property type="match status" value="1"/>
</dbReference>
<accession>A0AAD9KYA5</accession>
<dbReference type="GO" id="GO:0036159">
    <property type="term" value="P:inner dynein arm assembly"/>
    <property type="evidence" value="ECO:0007669"/>
    <property type="project" value="TreeGrafter"/>
</dbReference>
<dbReference type="EMBL" id="JAODUO010000483">
    <property type="protein sequence ID" value="KAK2179552.1"/>
    <property type="molecule type" value="Genomic_DNA"/>
</dbReference>
<keyword evidence="3" id="KW-0853">WD repeat</keyword>
<comment type="caution">
    <text evidence="5">The sequence shown here is derived from an EMBL/GenBank/DDBJ whole genome shotgun (WGS) entry which is preliminary data.</text>
</comment>
<comment type="subcellular location">
    <subcellularLocation>
        <location evidence="1">Cytoplasm</location>
    </subcellularLocation>
</comment>
<evidence type="ECO:0000313" key="5">
    <source>
        <dbReference type="EMBL" id="KAK2179552.1"/>
    </source>
</evidence>
<keyword evidence="4" id="KW-0677">Repeat</keyword>
<dbReference type="InterPro" id="IPR001680">
    <property type="entry name" value="WD40_rpt"/>
</dbReference>
<dbReference type="PANTHER" id="PTHR12442:SF5">
    <property type="entry name" value="DYNEIN AXONEMAL INTERMEDIATE CHAIN 3"/>
    <property type="match status" value="1"/>
</dbReference>
<dbReference type="InterPro" id="IPR050687">
    <property type="entry name" value="Dynein_IC"/>
</dbReference>
<name>A0AAD9KYA5_RIDPI</name>
<dbReference type="Proteomes" id="UP001209878">
    <property type="component" value="Unassembled WGS sequence"/>
</dbReference>
<reference evidence="5" key="1">
    <citation type="journal article" date="2023" name="Mol. Biol. Evol.">
        <title>Third-Generation Sequencing Reveals the Adaptive Role of the Epigenome in Three Deep-Sea Polychaetes.</title>
        <authorList>
            <person name="Perez M."/>
            <person name="Aroh O."/>
            <person name="Sun Y."/>
            <person name="Lan Y."/>
            <person name="Juniper S.K."/>
            <person name="Young C.R."/>
            <person name="Angers B."/>
            <person name="Qian P.Y."/>
        </authorList>
    </citation>
    <scope>NUCLEOTIDE SEQUENCE</scope>
    <source>
        <strain evidence="5">R07B-5</strain>
    </source>
</reference>
<proteinExistence type="predicted"/>
<dbReference type="GO" id="GO:0045503">
    <property type="term" value="F:dynein light chain binding"/>
    <property type="evidence" value="ECO:0007669"/>
    <property type="project" value="TreeGrafter"/>
</dbReference>